<evidence type="ECO:0000256" key="8">
    <source>
        <dbReference type="ARBA" id="ARBA00022989"/>
    </source>
</evidence>
<organism evidence="14 15">
    <name type="scientific">Rossellomorea aquimaris</name>
    <dbReference type="NCBI Taxonomy" id="189382"/>
    <lineage>
        <taxon>Bacteria</taxon>
        <taxon>Bacillati</taxon>
        <taxon>Bacillota</taxon>
        <taxon>Bacilli</taxon>
        <taxon>Bacillales</taxon>
        <taxon>Bacillaceae</taxon>
        <taxon>Rossellomorea</taxon>
    </lineage>
</organism>
<keyword evidence="7 11" id="KW-0812">Transmembrane</keyword>
<evidence type="ECO:0000256" key="2">
    <source>
        <dbReference type="ARBA" id="ARBA00008697"/>
    </source>
</evidence>
<dbReference type="Proteomes" id="UP000252118">
    <property type="component" value="Unassembled WGS sequence"/>
</dbReference>
<evidence type="ECO:0000256" key="6">
    <source>
        <dbReference type="ARBA" id="ARBA00022475"/>
    </source>
</evidence>
<keyword evidence="6" id="KW-1003">Cell membrane</keyword>
<evidence type="ECO:0000256" key="11">
    <source>
        <dbReference type="SAM" id="Phobius"/>
    </source>
</evidence>
<evidence type="ECO:0000256" key="4">
    <source>
        <dbReference type="ARBA" id="ARBA00016962"/>
    </source>
</evidence>
<dbReference type="InterPro" id="IPR051125">
    <property type="entry name" value="ABC-4/HrtB_transporter"/>
</dbReference>
<evidence type="ECO:0000259" key="12">
    <source>
        <dbReference type="Pfam" id="PF02687"/>
    </source>
</evidence>
<feature type="transmembrane region" description="Helical" evidence="11">
    <location>
        <begin position="231"/>
        <end position="252"/>
    </location>
</feature>
<evidence type="ECO:0000256" key="3">
    <source>
        <dbReference type="ARBA" id="ARBA00011131"/>
    </source>
</evidence>
<evidence type="ECO:0000256" key="7">
    <source>
        <dbReference type="ARBA" id="ARBA00022692"/>
    </source>
</evidence>
<reference evidence="14 15" key="1">
    <citation type="submission" date="2018-06" db="EMBL/GenBank/DDBJ databases">
        <title>Freshwater and sediment microbial communities from various areas in North America, analyzing microbe dynamics in response to fracking.</title>
        <authorList>
            <person name="Lamendella R."/>
        </authorList>
    </citation>
    <scope>NUCLEOTIDE SEQUENCE [LARGE SCALE GENOMIC DNA]</scope>
    <source>
        <strain evidence="14 15">97B</strain>
    </source>
</reference>
<feature type="domain" description="MacB-like periplasmic core" evidence="13">
    <location>
        <begin position="23"/>
        <end position="202"/>
    </location>
</feature>
<comment type="subunit">
    <text evidence="3">The complex is composed of two ATP-binding proteins (HrtA), two transmembrane proteins (HrtB) and a solute-binding protein.</text>
</comment>
<evidence type="ECO:0000313" key="14">
    <source>
        <dbReference type="EMBL" id="RBP03422.1"/>
    </source>
</evidence>
<sequence>MKGKVIFLFLAWKEMRYAKMKFLLIISIITLITSLVLSISGLANGLSVDNASAIKNMPADTYVVEAGDTHQLERSQLTEQDISSIKGGSPLGLKMVEINRGDKTVNVSLFAADPNSAFMPMTAGNPKLAPYEVLADPGLKDEGLEIGDSFTYDDKKWMIKGFTEKRFSYGHTPAIFTSLDTWEDLFGDSLTYQAILFKNERTIDTPSEMDIASKEDILSNVPGYSAEQGSLNMMVIFLLIISAIVLATFFYVMTLQKLHQYGVLKAIGTKVSILLRALFAQISTLTIAGIVAGNVVTYVLTLVIPAGVPFELSITMILFNSALILLMAWIGSLLSFRSIVTVDPLQAIGSVK</sequence>
<dbReference type="Pfam" id="PF12704">
    <property type="entry name" value="MacB_PCD"/>
    <property type="match status" value="1"/>
</dbReference>
<dbReference type="RefSeq" id="WP_113970125.1">
    <property type="nucleotide sequence ID" value="NZ_QNRJ01000009.1"/>
</dbReference>
<keyword evidence="5" id="KW-0813">Transport</keyword>
<dbReference type="PANTHER" id="PTHR43738">
    <property type="entry name" value="ABC TRANSPORTER, MEMBRANE PROTEIN"/>
    <property type="match status" value="1"/>
</dbReference>
<evidence type="ECO:0000256" key="1">
    <source>
        <dbReference type="ARBA" id="ARBA00004651"/>
    </source>
</evidence>
<evidence type="ECO:0000259" key="13">
    <source>
        <dbReference type="Pfam" id="PF12704"/>
    </source>
</evidence>
<proteinExistence type="inferred from homology"/>
<dbReference type="PANTHER" id="PTHR43738:SF1">
    <property type="entry name" value="HEMIN TRANSPORT SYSTEM PERMEASE PROTEIN HRTB-RELATED"/>
    <property type="match status" value="1"/>
</dbReference>
<feature type="transmembrane region" description="Helical" evidence="11">
    <location>
        <begin position="273"/>
        <end position="300"/>
    </location>
</feature>
<protein>
    <recommendedName>
        <fullName evidence="4">Putative hemin transport system permease protein HrtB</fullName>
    </recommendedName>
</protein>
<evidence type="ECO:0000313" key="15">
    <source>
        <dbReference type="Proteomes" id="UP000252118"/>
    </source>
</evidence>
<dbReference type="Pfam" id="PF02687">
    <property type="entry name" value="FtsX"/>
    <property type="match status" value="1"/>
</dbReference>
<gene>
    <name evidence="14" type="ORF">DET59_109116</name>
</gene>
<evidence type="ECO:0000256" key="5">
    <source>
        <dbReference type="ARBA" id="ARBA00022448"/>
    </source>
</evidence>
<feature type="transmembrane region" description="Helical" evidence="11">
    <location>
        <begin position="312"/>
        <end position="336"/>
    </location>
</feature>
<evidence type="ECO:0000256" key="10">
    <source>
        <dbReference type="ARBA" id="ARBA00024973"/>
    </source>
</evidence>
<keyword evidence="8 11" id="KW-1133">Transmembrane helix</keyword>
<dbReference type="InterPro" id="IPR003838">
    <property type="entry name" value="ABC3_permease_C"/>
</dbReference>
<dbReference type="OrthoDB" id="384327at2"/>
<comment type="similarity">
    <text evidence="2">Belongs to the ABC-4 integral membrane protein family. HrtB subfamily.</text>
</comment>
<dbReference type="GO" id="GO:0005886">
    <property type="term" value="C:plasma membrane"/>
    <property type="evidence" value="ECO:0007669"/>
    <property type="project" value="UniProtKB-SubCell"/>
</dbReference>
<feature type="domain" description="ABC3 transporter permease C-terminal" evidence="12">
    <location>
        <begin position="233"/>
        <end position="343"/>
    </location>
</feature>
<comment type="caution">
    <text evidence="14">The sequence shown here is derived from an EMBL/GenBank/DDBJ whole genome shotgun (WGS) entry which is preliminary data.</text>
</comment>
<dbReference type="InterPro" id="IPR025857">
    <property type="entry name" value="MacB_PCD"/>
</dbReference>
<comment type="subcellular location">
    <subcellularLocation>
        <location evidence="1">Cell membrane</location>
        <topology evidence="1">Multi-pass membrane protein</topology>
    </subcellularLocation>
</comment>
<dbReference type="AlphaFoldDB" id="A0A366ELW2"/>
<evidence type="ECO:0000256" key="9">
    <source>
        <dbReference type="ARBA" id="ARBA00023136"/>
    </source>
</evidence>
<comment type="function">
    <text evidence="10">Part of the ABC transporter complex hrt involved in hemin import. Responsible for the translocation of the substrate across the membrane.</text>
</comment>
<name>A0A366ELW2_9BACI</name>
<accession>A0A366ELW2</accession>
<keyword evidence="9 11" id="KW-0472">Membrane</keyword>
<dbReference type="EMBL" id="QNRJ01000009">
    <property type="protein sequence ID" value="RBP03422.1"/>
    <property type="molecule type" value="Genomic_DNA"/>
</dbReference>